<feature type="transmembrane region" description="Helical" evidence="1">
    <location>
        <begin position="39"/>
        <end position="58"/>
    </location>
</feature>
<protein>
    <recommendedName>
        <fullName evidence="4">Transmembrane protein</fullName>
    </recommendedName>
</protein>
<reference evidence="2" key="1">
    <citation type="submission" date="2021-01" db="EMBL/GenBank/DDBJ databases">
        <authorList>
            <consortium name="Genoscope - CEA"/>
            <person name="William W."/>
        </authorList>
    </citation>
    <scope>NUCLEOTIDE SEQUENCE</scope>
</reference>
<evidence type="ECO:0000313" key="2">
    <source>
        <dbReference type="EMBL" id="CAD8129833.1"/>
    </source>
</evidence>
<comment type="caution">
    <text evidence="2">The sequence shown here is derived from an EMBL/GenBank/DDBJ whole genome shotgun (WGS) entry which is preliminary data.</text>
</comment>
<proteinExistence type="predicted"/>
<name>A0A8S1RR52_9CILI</name>
<evidence type="ECO:0000313" key="3">
    <source>
        <dbReference type="Proteomes" id="UP000692954"/>
    </source>
</evidence>
<evidence type="ECO:0000256" key="1">
    <source>
        <dbReference type="SAM" id="Phobius"/>
    </source>
</evidence>
<dbReference type="AlphaFoldDB" id="A0A8S1RR52"/>
<evidence type="ECO:0008006" key="4">
    <source>
        <dbReference type="Google" id="ProtNLM"/>
    </source>
</evidence>
<keyword evidence="1" id="KW-0472">Membrane</keyword>
<dbReference type="Proteomes" id="UP000692954">
    <property type="component" value="Unassembled WGS sequence"/>
</dbReference>
<dbReference type="EMBL" id="CAJJDN010000246">
    <property type="protein sequence ID" value="CAD8129833.1"/>
    <property type="molecule type" value="Genomic_DNA"/>
</dbReference>
<keyword evidence="3" id="KW-1185">Reference proteome</keyword>
<feature type="transmembrane region" description="Helical" evidence="1">
    <location>
        <begin position="103"/>
        <end position="127"/>
    </location>
</feature>
<keyword evidence="1" id="KW-0812">Transmembrane</keyword>
<accession>A0A8S1RR52</accession>
<gene>
    <name evidence="2" type="ORF">PSON_ATCC_30995.1.T2460009</name>
</gene>
<sequence>MIKINCLQRILQVSQEKIKNLKFYFHNHRVYAHITNQESLIYCLMICINLLEFLMLISNKHNNYFIFMDCHIQKLHNLNYNEKCSKNKQREYKGVILNQNQQVLSYISMINIILFIQLSIQIINTFYQCY</sequence>
<keyword evidence="1" id="KW-1133">Transmembrane helix</keyword>
<organism evidence="2 3">
    <name type="scientific">Paramecium sonneborni</name>
    <dbReference type="NCBI Taxonomy" id="65129"/>
    <lineage>
        <taxon>Eukaryota</taxon>
        <taxon>Sar</taxon>
        <taxon>Alveolata</taxon>
        <taxon>Ciliophora</taxon>
        <taxon>Intramacronucleata</taxon>
        <taxon>Oligohymenophorea</taxon>
        <taxon>Peniculida</taxon>
        <taxon>Parameciidae</taxon>
        <taxon>Paramecium</taxon>
    </lineage>
</organism>